<keyword evidence="5" id="KW-1185">Reference proteome</keyword>
<evidence type="ECO:0000259" key="3">
    <source>
        <dbReference type="Pfam" id="PF07859"/>
    </source>
</evidence>
<dbReference type="SUPFAM" id="SSF53474">
    <property type="entry name" value="alpha/beta-Hydrolases"/>
    <property type="match status" value="1"/>
</dbReference>
<organism evidence="4 5">
    <name type="scientific">Kalanchoe fedtschenkoi</name>
    <name type="common">Lavender scallops</name>
    <name type="synonym">South American air plant</name>
    <dbReference type="NCBI Taxonomy" id="63787"/>
    <lineage>
        <taxon>Eukaryota</taxon>
        <taxon>Viridiplantae</taxon>
        <taxon>Streptophyta</taxon>
        <taxon>Embryophyta</taxon>
        <taxon>Tracheophyta</taxon>
        <taxon>Spermatophyta</taxon>
        <taxon>Magnoliopsida</taxon>
        <taxon>eudicotyledons</taxon>
        <taxon>Gunneridae</taxon>
        <taxon>Pentapetalae</taxon>
        <taxon>Saxifragales</taxon>
        <taxon>Crassulaceae</taxon>
        <taxon>Kalanchoe</taxon>
    </lineage>
</organism>
<feature type="domain" description="Alpha/beta hydrolase fold-3" evidence="3">
    <location>
        <begin position="80"/>
        <end position="306"/>
    </location>
</feature>
<comment type="similarity">
    <text evidence="1">Belongs to the 'GDXG' lipolytic enzyme family.</text>
</comment>
<dbReference type="InterPro" id="IPR029058">
    <property type="entry name" value="AB_hydrolase_fold"/>
</dbReference>
<dbReference type="InterPro" id="IPR002168">
    <property type="entry name" value="Lipase_GDXG_HIS_AS"/>
</dbReference>
<reference evidence="4" key="1">
    <citation type="submission" date="2021-01" db="UniProtKB">
        <authorList>
            <consortium name="EnsemblPlants"/>
        </authorList>
    </citation>
    <scope>IDENTIFICATION</scope>
</reference>
<sequence>MDAEAPPPSAADPYAHLQLVANPDGSYTRLFSPPTVPTTAASDTTSPVLTKDVIVNEDNNTWFRIFLPRVVSPDRKLPIIVYFHGGGFILLSPATDFCHDFCARMAASTPAVVVSVRYRLAPEHRLPTAYHDAVEAVYKLRECIADEWLASNADFAKIYLAGTSAGGNIAYRVGLQLSTAAVNGQLEPLKVKGLILHHPFFGGVVRTPSEERLVNDQILPLCMTDLMWKLSLPSGADRDHQYCNPTSGNADDLAKLECFKKMGWEVLVMASDGDPLYDGQLALEALLAGSGVRVSRALSSGDGHGIELFDPVKAEVLLGEIKLFVGQ</sequence>
<dbReference type="AlphaFoldDB" id="A0A7N0UZD4"/>
<evidence type="ECO:0000313" key="4">
    <source>
        <dbReference type="EnsemblPlants" id="Kaladp0095s0264.1.v1.1.CDS.1"/>
    </source>
</evidence>
<dbReference type="InterPro" id="IPR050466">
    <property type="entry name" value="Carboxylest/Gibb_receptor"/>
</dbReference>
<protein>
    <recommendedName>
        <fullName evidence="3">Alpha/beta hydrolase fold-3 domain-containing protein</fullName>
    </recommendedName>
</protein>
<dbReference type="InterPro" id="IPR013094">
    <property type="entry name" value="AB_hydrolase_3"/>
</dbReference>
<keyword evidence="2" id="KW-0378">Hydrolase</keyword>
<dbReference type="Pfam" id="PF07859">
    <property type="entry name" value="Abhydrolase_3"/>
    <property type="match status" value="1"/>
</dbReference>
<dbReference type="PANTHER" id="PTHR23024:SF546">
    <property type="entry name" value="CARBOXYLESTERASE 120-RELATED"/>
    <property type="match status" value="1"/>
</dbReference>
<dbReference type="PANTHER" id="PTHR23024">
    <property type="entry name" value="ARYLACETAMIDE DEACETYLASE"/>
    <property type="match status" value="1"/>
</dbReference>
<dbReference type="PROSITE" id="PS01173">
    <property type="entry name" value="LIPASE_GDXG_HIS"/>
    <property type="match status" value="1"/>
</dbReference>
<evidence type="ECO:0000256" key="1">
    <source>
        <dbReference type="ARBA" id="ARBA00010515"/>
    </source>
</evidence>
<dbReference type="Gramene" id="Kaladp0095s0264.1.v1.1">
    <property type="protein sequence ID" value="Kaladp0095s0264.1.v1.1.CDS.1"/>
    <property type="gene ID" value="Kaladp0095s0264.v1.1"/>
</dbReference>
<accession>A0A7N0UZD4</accession>
<proteinExistence type="inferred from homology"/>
<dbReference type="Proteomes" id="UP000594263">
    <property type="component" value="Unplaced"/>
</dbReference>
<dbReference type="Gene3D" id="3.40.50.1820">
    <property type="entry name" value="alpha/beta hydrolase"/>
    <property type="match status" value="1"/>
</dbReference>
<evidence type="ECO:0000313" key="5">
    <source>
        <dbReference type="Proteomes" id="UP000594263"/>
    </source>
</evidence>
<dbReference type="GO" id="GO:0016787">
    <property type="term" value="F:hydrolase activity"/>
    <property type="evidence" value="ECO:0007669"/>
    <property type="project" value="UniProtKB-KW"/>
</dbReference>
<dbReference type="OMA" id="FHDACVN"/>
<evidence type="ECO:0000256" key="2">
    <source>
        <dbReference type="ARBA" id="ARBA00022801"/>
    </source>
</evidence>
<name>A0A7N0UZD4_KALFE</name>
<dbReference type="EnsemblPlants" id="Kaladp0095s0264.1.v1.1">
    <property type="protein sequence ID" value="Kaladp0095s0264.1.v1.1.CDS.1"/>
    <property type="gene ID" value="Kaladp0095s0264.v1.1"/>
</dbReference>